<accession>U2TAE8</accession>
<dbReference type="PATRIC" id="fig|1125712.3.peg.476"/>
<keyword evidence="3" id="KW-0732">Signal</keyword>
<feature type="compositionally biased region" description="Low complexity" evidence="1">
    <location>
        <begin position="62"/>
        <end position="73"/>
    </location>
</feature>
<dbReference type="SMART" id="SM00978">
    <property type="entry name" value="Tim44"/>
    <property type="match status" value="1"/>
</dbReference>
<evidence type="ECO:0000313" key="5">
    <source>
        <dbReference type="EMBL" id="ERL10009.1"/>
    </source>
</evidence>
<feature type="compositionally biased region" description="Gly residues" evidence="1">
    <location>
        <begin position="45"/>
        <end position="61"/>
    </location>
</feature>
<feature type="region of interest" description="Disordered" evidence="1">
    <location>
        <begin position="35"/>
        <end position="73"/>
    </location>
</feature>
<keyword evidence="6" id="KW-1185">Reference proteome</keyword>
<dbReference type="RefSeq" id="WP_021725302.1">
    <property type="nucleotide sequence ID" value="NZ_AWEZ01000017.1"/>
</dbReference>
<dbReference type="Gene3D" id="3.10.450.240">
    <property type="match status" value="1"/>
</dbReference>
<dbReference type="AlphaFoldDB" id="U2TAE8"/>
<feature type="domain" description="Tim44-like" evidence="4">
    <location>
        <begin position="111"/>
        <end position="255"/>
    </location>
</feature>
<sequence length="268" mass="29339">MKRIHALCALVTSVIVLGTLLALAPVGTGSTHTMMPSPTMALASAGGGGASGGGGGGGGSSSGSSGTGTSSYGGSSGHPVADLLSTLALPFVLAGGVIVFTAKLHARRRETLQDIRQAGKADASWSYKELKGRVEETFYALQNGWTKGDLSGLERYLSDRLLEEWQTRLEWMRVRHEHDVLKQIRLDSVVPVEMRDEVGQDRDCVWFYMKSHMVDYIEDTETGDFVRGITRPAKLVEWWRFTRKDDAWVLDRILSEKDGRQLLDGRLI</sequence>
<keyword evidence="2" id="KW-1133">Transmembrane helix</keyword>
<name>U2TAE8_9ACTN</name>
<protein>
    <submittedName>
        <fullName evidence="5">Tim44-like domain protein</fullName>
    </submittedName>
</protein>
<evidence type="ECO:0000313" key="6">
    <source>
        <dbReference type="Proteomes" id="UP000016638"/>
    </source>
</evidence>
<reference evidence="5 6" key="1">
    <citation type="submission" date="2013-08" db="EMBL/GenBank/DDBJ databases">
        <authorList>
            <person name="Durkin A.S."/>
            <person name="Haft D.R."/>
            <person name="McCorrison J."/>
            <person name="Torralba M."/>
            <person name="Gillis M."/>
            <person name="Haft D.H."/>
            <person name="Methe B."/>
            <person name="Sutton G."/>
            <person name="Nelson K.E."/>
        </authorList>
    </citation>
    <scope>NUCLEOTIDE SEQUENCE [LARGE SCALE GENOMIC DNA]</scope>
    <source>
        <strain evidence="5 6">F0195</strain>
    </source>
</reference>
<evidence type="ECO:0000256" key="3">
    <source>
        <dbReference type="SAM" id="SignalP"/>
    </source>
</evidence>
<dbReference type="STRING" id="1125712.HMPREF1316_1442"/>
<evidence type="ECO:0000256" key="2">
    <source>
        <dbReference type="SAM" id="Phobius"/>
    </source>
</evidence>
<dbReference type="OrthoDB" id="7066974at2"/>
<evidence type="ECO:0000256" key="1">
    <source>
        <dbReference type="SAM" id="MobiDB-lite"/>
    </source>
</evidence>
<feature type="transmembrane region" description="Helical" evidence="2">
    <location>
        <begin position="83"/>
        <end position="102"/>
    </location>
</feature>
<keyword evidence="2" id="KW-0472">Membrane</keyword>
<dbReference type="eggNOG" id="COG4395">
    <property type="taxonomic scope" value="Bacteria"/>
</dbReference>
<feature type="signal peptide" evidence="3">
    <location>
        <begin position="1"/>
        <end position="24"/>
    </location>
</feature>
<feature type="chain" id="PRO_5004634618" evidence="3">
    <location>
        <begin position="25"/>
        <end position="268"/>
    </location>
</feature>
<dbReference type="Proteomes" id="UP000016638">
    <property type="component" value="Unassembled WGS sequence"/>
</dbReference>
<dbReference type="InterPro" id="IPR007379">
    <property type="entry name" value="Tim44-like_dom"/>
</dbReference>
<evidence type="ECO:0000259" key="4">
    <source>
        <dbReference type="SMART" id="SM00978"/>
    </source>
</evidence>
<dbReference type="InterPro" id="IPR032710">
    <property type="entry name" value="NTF2-like_dom_sf"/>
</dbReference>
<comment type="caution">
    <text evidence="5">The sequence shown here is derived from an EMBL/GenBank/DDBJ whole genome shotgun (WGS) entry which is preliminary data.</text>
</comment>
<dbReference type="Pfam" id="PF04280">
    <property type="entry name" value="Tim44"/>
    <property type="match status" value="1"/>
</dbReference>
<organism evidence="5 6">
    <name type="scientific">Olsenella profusa F0195</name>
    <dbReference type="NCBI Taxonomy" id="1125712"/>
    <lineage>
        <taxon>Bacteria</taxon>
        <taxon>Bacillati</taxon>
        <taxon>Actinomycetota</taxon>
        <taxon>Coriobacteriia</taxon>
        <taxon>Coriobacteriales</taxon>
        <taxon>Atopobiaceae</taxon>
        <taxon>Olsenella</taxon>
    </lineage>
</organism>
<keyword evidence="2" id="KW-0812">Transmembrane</keyword>
<dbReference type="SUPFAM" id="SSF54427">
    <property type="entry name" value="NTF2-like"/>
    <property type="match status" value="1"/>
</dbReference>
<proteinExistence type="predicted"/>
<dbReference type="EMBL" id="AWEZ01000017">
    <property type="protein sequence ID" value="ERL10009.1"/>
    <property type="molecule type" value="Genomic_DNA"/>
</dbReference>
<gene>
    <name evidence="5" type="ORF">HMPREF1316_1442</name>
</gene>